<dbReference type="RefSeq" id="WP_069718904.1">
    <property type="nucleotide sequence ID" value="NZ_MJEH01000064.1"/>
</dbReference>
<name>A0A1E5LAK9_9BACI</name>
<dbReference type="InterPro" id="IPR039448">
    <property type="entry name" value="Beta_helix"/>
</dbReference>
<protein>
    <recommendedName>
        <fullName evidence="1">Right handed beta helix domain-containing protein</fullName>
    </recommendedName>
</protein>
<feature type="domain" description="Right handed beta helix" evidence="1">
    <location>
        <begin position="65"/>
        <end position="218"/>
    </location>
</feature>
<evidence type="ECO:0000313" key="3">
    <source>
        <dbReference type="Proteomes" id="UP000095209"/>
    </source>
</evidence>
<reference evidence="2 3" key="1">
    <citation type="submission" date="2016-08" db="EMBL/GenBank/DDBJ databases">
        <title>Genome of Bacillus solimangrovi GH2-4.</title>
        <authorList>
            <person name="Lim S."/>
            <person name="Kim B.-C."/>
        </authorList>
    </citation>
    <scope>NUCLEOTIDE SEQUENCE [LARGE SCALE GENOMIC DNA]</scope>
    <source>
        <strain evidence="2 3">GH2-4</strain>
    </source>
</reference>
<gene>
    <name evidence="2" type="ORF">BFG57_07130</name>
</gene>
<dbReference type="InterPro" id="IPR011050">
    <property type="entry name" value="Pectin_lyase_fold/virulence"/>
</dbReference>
<keyword evidence="3" id="KW-1185">Reference proteome</keyword>
<dbReference type="Gene3D" id="2.160.20.10">
    <property type="entry name" value="Single-stranded right-handed beta-helix, Pectin lyase-like"/>
    <property type="match status" value="2"/>
</dbReference>
<dbReference type="STRING" id="1305675.BFG57_07130"/>
<dbReference type="SUPFAM" id="SSF51126">
    <property type="entry name" value="Pectin lyase-like"/>
    <property type="match status" value="1"/>
</dbReference>
<dbReference type="AlphaFoldDB" id="A0A1E5LAK9"/>
<dbReference type="EMBL" id="MJEH01000064">
    <property type="protein sequence ID" value="OEH91137.1"/>
    <property type="molecule type" value="Genomic_DNA"/>
</dbReference>
<evidence type="ECO:0000313" key="2">
    <source>
        <dbReference type="EMBL" id="OEH91137.1"/>
    </source>
</evidence>
<dbReference type="OrthoDB" id="2496562at2"/>
<comment type="caution">
    <text evidence="2">The sequence shown here is derived from an EMBL/GenBank/DDBJ whole genome shotgun (WGS) entry which is preliminary data.</text>
</comment>
<dbReference type="SMART" id="SM00710">
    <property type="entry name" value="PbH1"/>
    <property type="match status" value="6"/>
</dbReference>
<sequence>MTLRIVPTEFTTVQGAINASSAGDSIQILAGTFDGFNVDVERLKIFGCGIGKTIIAGNPSPVSTNGIDVNADQTILKELTVQGFETNGIAVLSNNNMLKQIESTLNGDDGVEINGNNNLVIDTITTFNRSNGLDIPSGQHNCILRNESQHNFQNGYLLAQLGAENNTLINNLSKENNSNGFFVNLSSSNILLENTSIKNNLGILVFQSSNIQIILNRICNNSRDGIRGSFTTESVIDSNIIRNNNEDGINLFNSVTDSIIRFNKAKGNAQFDIDAQGGVGTNIYDGNKCENSSPPGLCT</sequence>
<evidence type="ECO:0000259" key="1">
    <source>
        <dbReference type="Pfam" id="PF13229"/>
    </source>
</evidence>
<dbReference type="Pfam" id="PF13229">
    <property type="entry name" value="Beta_helix"/>
    <property type="match status" value="1"/>
</dbReference>
<dbReference type="InterPro" id="IPR006626">
    <property type="entry name" value="PbH1"/>
</dbReference>
<dbReference type="InterPro" id="IPR012334">
    <property type="entry name" value="Pectin_lyas_fold"/>
</dbReference>
<accession>A0A1E5LAK9</accession>
<proteinExistence type="predicted"/>
<dbReference type="Proteomes" id="UP000095209">
    <property type="component" value="Unassembled WGS sequence"/>
</dbReference>
<organism evidence="2 3">
    <name type="scientific">Bacillus solimangrovi</name>
    <dbReference type="NCBI Taxonomy" id="1305675"/>
    <lineage>
        <taxon>Bacteria</taxon>
        <taxon>Bacillati</taxon>
        <taxon>Bacillota</taxon>
        <taxon>Bacilli</taxon>
        <taxon>Bacillales</taxon>
        <taxon>Bacillaceae</taxon>
        <taxon>Bacillus</taxon>
    </lineage>
</organism>